<evidence type="ECO:0000256" key="2">
    <source>
        <dbReference type="ARBA" id="ARBA00023203"/>
    </source>
</evidence>
<dbReference type="InterPro" id="IPR017904">
    <property type="entry name" value="ADF/Cofilin"/>
</dbReference>
<sequence>MTAVPPPPPRAPPPSSTTSTAEHESEERKFSLSPVERNLSSVGSPPRKESDTINQEELHQRECVFPVDDKSPADATAGVSVAGIGTSQLSLQMHKDLLKKKVYKWVMFRIDKHLIRAQQVGMKKSGASYSDFVSMLPCDEARFGVVDVDLINSDGCKLSRIVFVHWAPDTAPAMHKMKSASSAQHFKNLLQGVSVELQASDLDEMGEEGLMSRIRDSMTRR</sequence>
<dbReference type="GO" id="GO:0030042">
    <property type="term" value="P:actin filament depolymerization"/>
    <property type="evidence" value="ECO:0007669"/>
    <property type="project" value="InterPro"/>
</dbReference>
<feature type="region of interest" description="Disordered" evidence="3">
    <location>
        <begin position="1"/>
        <end position="60"/>
    </location>
</feature>
<comment type="caution">
    <text evidence="5">The sequence shown here is derived from an EMBL/GenBank/DDBJ whole genome shotgun (WGS) entry which is preliminary data.</text>
</comment>
<organism evidence="5 6">
    <name type="scientific">Pycnococcus provasolii</name>
    <dbReference type="NCBI Taxonomy" id="41880"/>
    <lineage>
        <taxon>Eukaryota</taxon>
        <taxon>Viridiplantae</taxon>
        <taxon>Chlorophyta</taxon>
        <taxon>Pseudoscourfieldiophyceae</taxon>
        <taxon>Pseudoscourfieldiales</taxon>
        <taxon>Pycnococcaceae</taxon>
        <taxon>Pycnococcus</taxon>
    </lineage>
</organism>
<feature type="compositionally biased region" description="Pro residues" evidence="3">
    <location>
        <begin position="1"/>
        <end position="15"/>
    </location>
</feature>
<protein>
    <submittedName>
        <fullName evidence="5">Actin-depolymerizing factor</fullName>
    </submittedName>
</protein>
<dbReference type="SMART" id="SM00102">
    <property type="entry name" value="ADF"/>
    <property type="match status" value="1"/>
</dbReference>
<dbReference type="Gene3D" id="3.40.20.10">
    <property type="entry name" value="Severin"/>
    <property type="match status" value="1"/>
</dbReference>
<dbReference type="PROSITE" id="PS51263">
    <property type="entry name" value="ADF_H"/>
    <property type="match status" value="1"/>
</dbReference>
<dbReference type="SUPFAM" id="SSF55753">
    <property type="entry name" value="Actin depolymerizing proteins"/>
    <property type="match status" value="1"/>
</dbReference>
<reference evidence="5" key="1">
    <citation type="submission" date="2020-10" db="EMBL/GenBank/DDBJ databases">
        <title>Unveiling of a novel bifunctional photoreceptor, Dualchrome1, isolated from a cosmopolitan green alga.</title>
        <authorList>
            <person name="Suzuki S."/>
            <person name="Kawachi M."/>
        </authorList>
    </citation>
    <scope>NUCLEOTIDE SEQUENCE</scope>
    <source>
        <strain evidence="5">NIES 2893</strain>
    </source>
</reference>
<dbReference type="Proteomes" id="UP000660262">
    <property type="component" value="Unassembled WGS sequence"/>
</dbReference>
<dbReference type="PANTHER" id="PTHR11913">
    <property type="entry name" value="COFILIN-RELATED"/>
    <property type="match status" value="1"/>
</dbReference>
<dbReference type="InterPro" id="IPR002108">
    <property type="entry name" value="ADF-H"/>
</dbReference>
<proteinExistence type="inferred from homology"/>
<dbReference type="Pfam" id="PF00241">
    <property type="entry name" value="Cofilin_ADF"/>
    <property type="match status" value="1"/>
</dbReference>
<comment type="similarity">
    <text evidence="1">Belongs to the actin-binding proteins ADF family.</text>
</comment>
<dbReference type="CDD" id="cd11286">
    <property type="entry name" value="ADF_cofilin_like"/>
    <property type="match status" value="1"/>
</dbReference>
<evidence type="ECO:0000256" key="3">
    <source>
        <dbReference type="SAM" id="MobiDB-lite"/>
    </source>
</evidence>
<dbReference type="GO" id="GO:0015629">
    <property type="term" value="C:actin cytoskeleton"/>
    <property type="evidence" value="ECO:0007669"/>
    <property type="project" value="InterPro"/>
</dbReference>
<dbReference type="EMBL" id="BNJQ01000001">
    <property type="protein sequence ID" value="GHP01738.1"/>
    <property type="molecule type" value="Genomic_DNA"/>
</dbReference>
<feature type="compositionally biased region" description="Basic and acidic residues" evidence="3">
    <location>
        <begin position="21"/>
        <end position="30"/>
    </location>
</feature>
<dbReference type="GO" id="GO:0003779">
    <property type="term" value="F:actin binding"/>
    <property type="evidence" value="ECO:0007669"/>
    <property type="project" value="UniProtKB-KW"/>
</dbReference>
<evidence type="ECO:0000313" key="5">
    <source>
        <dbReference type="EMBL" id="GHP01738.1"/>
    </source>
</evidence>
<accession>A0A830H539</accession>
<evidence type="ECO:0000259" key="4">
    <source>
        <dbReference type="PROSITE" id="PS51263"/>
    </source>
</evidence>
<evidence type="ECO:0000256" key="1">
    <source>
        <dbReference type="ARBA" id="ARBA00006844"/>
    </source>
</evidence>
<keyword evidence="6" id="KW-1185">Reference proteome</keyword>
<feature type="compositionally biased region" description="Basic and acidic residues" evidence="3">
    <location>
        <begin position="46"/>
        <end position="60"/>
    </location>
</feature>
<gene>
    <name evidence="5" type="ORF">PPROV_000049500</name>
</gene>
<dbReference type="OrthoDB" id="10249245at2759"/>
<keyword evidence="2" id="KW-0009">Actin-binding</keyword>
<dbReference type="InterPro" id="IPR029006">
    <property type="entry name" value="ADF-H/Gelsolin-like_dom_sf"/>
</dbReference>
<evidence type="ECO:0000313" key="6">
    <source>
        <dbReference type="Proteomes" id="UP000660262"/>
    </source>
</evidence>
<name>A0A830H539_9CHLO</name>
<feature type="domain" description="ADF-H" evidence="4">
    <location>
        <begin position="78"/>
        <end position="215"/>
    </location>
</feature>
<dbReference type="AlphaFoldDB" id="A0A830H539"/>